<evidence type="ECO:0000313" key="2">
    <source>
        <dbReference type="Proteomes" id="UP000229970"/>
    </source>
</evidence>
<dbReference type="AlphaFoldDB" id="A0A2N9XBA2"/>
<dbReference type="RefSeq" id="WP_100139586.1">
    <property type="nucleotide sequence ID" value="NZ_MEIP01000030.1"/>
</dbReference>
<organism evidence="1 2">
    <name type="scientific">Snodgrassella alvi</name>
    <dbReference type="NCBI Taxonomy" id="1196083"/>
    <lineage>
        <taxon>Bacteria</taxon>
        <taxon>Pseudomonadati</taxon>
        <taxon>Pseudomonadota</taxon>
        <taxon>Betaproteobacteria</taxon>
        <taxon>Neisseriales</taxon>
        <taxon>Neisseriaceae</taxon>
        <taxon>Snodgrassella</taxon>
    </lineage>
</organism>
<dbReference type="Proteomes" id="UP000229970">
    <property type="component" value="Unassembled WGS sequence"/>
</dbReference>
<dbReference type="InterPro" id="IPR007607">
    <property type="entry name" value="BacA/B"/>
</dbReference>
<dbReference type="Pfam" id="PF04519">
    <property type="entry name" value="Bactofilin"/>
    <property type="match status" value="1"/>
</dbReference>
<proteinExistence type="predicted"/>
<dbReference type="EMBL" id="MEIP01000030">
    <property type="protein sequence ID" value="PIT43793.1"/>
    <property type="molecule type" value="Genomic_DNA"/>
</dbReference>
<name>A0A2N9XBA2_9NEIS</name>
<accession>A0A2N9XBA2</accession>
<evidence type="ECO:0008006" key="3">
    <source>
        <dbReference type="Google" id="ProtNLM"/>
    </source>
</evidence>
<sequence>MQELGSFNSIIWLIENLPFNPKPLKLTDQNVGGIFYPGDVHIKNSCAVSGTVWIKGKLIINGQLLLQKNAFVKGCVKAEQIELQKNSSISGFVETAQIELQKNSRIFGFVEADVIIHEKKRGTEPFKSVLFNYSGYANGKFIFWKNNEQNYL</sequence>
<protein>
    <recommendedName>
        <fullName evidence="3">Polymer-forming cytoskeletal protein</fullName>
    </recommendedName>
</protein>
<gene>
    <name evidence="1" type="ORF">BHC46_12380</name>
</gene>
<reference evidence="1 2" key="1">
    <citation type="journal article" date="2017" name="MBio">
        <title>Type VI secretion-mediated competition in the bee gut microbiome.</title>
        <authorList>
            <person name="Steele M.I."/>
            <person name="Kwong W.K."/>
            <person name="Powell J.E."/>
            <person name="Whiteley M."/>
            <person name="Moran N.A."/>
        </authorList>
    </citation>
    <scope>NUCLEOTIDE SEQUENCE [LARGE SCALE GENOMIC DNA]</scope>
    <source>
        <strain evidence="1 2">Ruf1-X</strain>
    </source>
</reference>
<comment type="caution">
    <text evidence="1">The sequence shown here is derived from an EMBL/GenBank/DDBJ whole genome shotgun (WGS) entry which is preliminary data.</text>
</comment>
<evidence type="ECO:0000313" key="1">
    <source>
        <dbReference type="EMBL" id="PIT43793.1"/>
    </source>
</evidence>